<dbReference type="eggNOG" id="ENOG502S7F7">
    <property type="taxonomic scope" value="Eukaryota"/>
</dbReference>
<evidence type="ECO:0000313" key="3">
    <source>
        <dbReference type="Proteomes" id="UP000030651"/>
    </source>
</evidence>
<protein>
    <submittedName>
        <fullName evidence="2">Uncharacterized protein</fullName>
    </submittedName>
</protein>
<proteinExistence type="predicted"/>
<evidence type="ECO:0000313" key="2">
    <source>
        <dbReference type="EMBL" id="ETS79140.1"/>
    </source>
</evidence>
<dbReference type="EMBL" id="KI912114">
    <property type="protein sequence ID" value="ETS79140.1"/>
    <property type="molecule type" value="Genomic_DNA"/>
</dbReference>
<feature type="compositionally biased region" description="Acidic residues" evidence="1">
    <location>
        <begin position="1"/>
        <end position="12"/>
    </location>
</feature>
<gene>
    <name evidence="2" type="ORF">PFICI_08993</name>
</gene>
<dbReference type="HOGENOM" id="CLU_769669_0_0_1"/>
<name>W3WZ58_PESFW</name>
<dbReference type="RefSeq" id="XP_007835765.1">
    <property type="nucleotide sequence ID" value="XM_007837574.1"/>
</dbReference>
<dbReference type="InParanoid" id="W3WZ58"/>
<accession>W3WZ58</accession>
<dbReference type="AlphaFoldDB" id="W3WZ58"/>
<reference evidence="3" key="1">
    <citation type="journal article" date="2015" name="BMC Genomics">
        <title>Genomic and transcriptomic analysis of the endophytic fungus Pestalotiopsis fici reveals its lifestyle and high potential for synthesis of natural products.</title>
        <authorList>
            <person name="Wang X."/>
            <person name="Zhang X."/>
            <person name="Liu L."/>
            <person name="Xiang M."/>
            <person name="Wang W."/>
            <person name="Sun X."/>
            <person name="Che Y."/>
            <person name="Guo L."/>
            <person name="Liu G."/>
            <person name="Guo L."/>
            <person name="Wang C."/>
            <person name="Yin W.B."/>
            <person name="Stadler M."/>
            <person name="Zhang X."/>
            <person name="Liu X."/>
        </authorList>
    </citation>
    <scope>NUCLEOTIDE SEQUENCE [LARGE SCALE GENOMIC DNA]</scope>
    <source>
        <strain evidence="3">W106-1 / CGMCC3.15140</strain>
    </source>
</reference>
<keyword evidence="3" id="KW-1185">Reference proteome</keyword>
<dbReference type="Proteomes" id="UP000030651">
    <property type="component" value="Unassembled WGS sequence"/>
</dbReference>
<feature type="region of interest" description="Disordered" evidence="1">
    <location>
        <begin position="262"/>
        <end position="292"/>
    </location>
</feature>
<feature type="region of interest" description="Disordered" evidence="1">
    <location>
        <begin position="1"/>
        <end position="34"/>
    </location>
</feature>
<dbReference type="KEGG" id="pfy:PFICI_08993"/>
<organism evidence="2 3">
    <name type="scientific">Pestalotiopsis fici (strain W106-1 / CGMCC3.15140)</name>
    <dbReference type="NCBI Taxonomy" id="1229662"/>
    <lineage>
        <taxon>Eukaryota</taxon>
        <taxon>Fungi</taxon>
        <taxon>Dikarya</taxon>
        <taxon>Ascomycota</taxon>
        <taxon>Pezizomycotina</taxon>
        <taxon>Sordariomycetes</taxon>
        <taxon>Xylariomycetidae</taxon>
        <taxon>Amphisphaeriales</taxon>
        <taxon>Sporocadaceae</taxon>
        <taxon>Pestalotiopsis</taxon>
    </lineage>
</organism>
<dbReference type="OrthoDB" id="436852at2759"/>
<dbReference type="STRING" id="1229662.W3WZ58"/>
<evidence type="ECO:0000256" key="1">
    <source>
        <dbReference type="SAM" id="MobiDB-lite"/>
    </source>
</evidence>
<sequence>MPDESNDYDDTCEMGGQKEEAVATTQDTLRTPRPKEDGALDLAEWLSTSFGHLIGTSSYWMFWKPIAWLDKDMATHCGDRTMRHSAMDFWLSGCPRFFLQVNTLVGFFYTTEGEPEKLNAANAGIRHPWLAFLRPVDVLSHPFQYSAMELLIWDCAAENRWPSHPRRKDLLPMQQRLIDTVGKELPRKFPEEDPFKRKRYYLERVLVGGCRVVTQADPSKPLHTTRKILSDIVNGSQPLPLTDESLIAAGWKNLEEVPVKKNQFPRNPADDSEPERIIFHPPPRGSGSNGPSLCRNDLYDAALEARKRDPQCIEFRYDFRITTRWYDHLKKENRQYNHILVESWNKVFDECGIPHTTDTT</sequence>
<dbReference type="GeneID" id="19274006"/>